<dbReference type="InterPro" id="IPR035996">
    <property type="entry name" value="4pyrrol_Methylase_sf"/>
</dbReference>
<keyword evidence="8" id="KW-1185">Reference proteome</keyword>
<dbReference type="InterPro" id="IPR012818">
    <property type="entry name" value="CbiE"/>
</dbReference>
<dbReference type="InterPro" id="IPR029063">
    <property type="entry name" value="SAM-dependent_MTases_sf"/>
</dbReference>
<evidence type="ECO:0000313" key="7">
    <source>
        <dbReference type="EMBL" id="MEE8657793.1"/>
    </source>
</evidence>
<evidence type="ECO:0000256" key="4">
    <source>
        <dbReference type="ARBA" id="ARBA00022679"/>
    </source>
</evidence>
<protein>
    <recommendedName>
        <fullName evidence="6">Tetrapyrrole methylase domain-containing protein</fullName>
    </recommendedName>
</protein>
<gene>
    <name evidence="7" type="ORF">DOFOFD_02035</name>
</gene>
<keyword evidence="4" id="KW-0808">Transferase</keyword>
<dbReference type="PANTHER" id="PTHR43182:SF1">
    <property type="entry name" value="COBALT-PRECORRIN-7 C(5)-METHYLTRANSFERASE"/>
    <property type="match status" value="1"/>
</dbReference>
<reference evidence="7 8" key="1">
    <citation type="submission" date="2023-10" db="EMBL/GenBank/DDBJ databases">
        <title>Sorlinia euscelidii gen. nov., sp. nov., an acetic acid bacteria isolated from the gut of Euscelidius variegatus emitter.</title>
        <authorList>
            <person name="Michoud G."/>
            <person name="Marasco R."/>
            <person name="Seferji K."/>
            <person name="Gonella E."/>
            <person name="Garuglieri E."/>
            <person name="Alma A."/>
            <person name="Mapelli F."/>
            <person name="Borin S."/>
            <person name="Daffonchio D."/>
            <person name="Crotti E."/>
        </authorList>
    </citation>
    <scope>NUCLEOTIDE SEQUENCE [LARGE SCALE GENOMIC DNA]</scope>
    <source>
        <strain evidence="7 8">EV16P</strain>
    </source>
</reference>
<dbReference type="RefSeq" id="WP_394818783.1">
    <property type="nucleotide sequence ID" value="NZ_JAWJZY010000001.1"/>
</dbReference>
<evidence type="ECO:0000256" key="3">
    <source>
        <dbReference type="ARBA" id="ARBA00022603"/>
    </source>
</evidence>
<evidence type="ECO:0000313" key="8">
    <source>
        <dbReference type="Proteomes" id="UP001312908"/>
    </source>
</evidence>
<keyword evidence="2" id="KW-0169">Cobalamin biosynthesis</keyword>
<feature type="domain" description="Tetrapyrrole methylase" evidence="6">
    <location>
        <begin position="3"/>
        <end position="171"/>
    </location>
</feature>
<comment type="pathway">
    <text evidence="1">Cofactor biosynthesis; adenosylcobalamin biosynthesis.</text>
</comment>
<comment type="caution">
    <text evidence="7">The sequence shown here is derived from an EMBL/GenBank/DDBJ whole genome shotgun (WGS) entry which is preliminary data.</text>
</comment>
<dbReference type="PANTHER" id="PTHR43182">
    <property type="entry name" value="COBALT-PRECORRIN-6B C(15)-METHYLTRANSFERASE (DECARBOXYLATING)"/>
    <property type="match status" value="1"/>
</dbReference>
<accession>A0ABU7U0Q8</accession>
<dbReference type="CDD" id="cd11644">
    <property type="entry name" value="Precorrin-6Y-MT"/>
    <property type="match status" value="1"/>
</dbReference>
<dbReference type="NCBIfam" id="TIGR02467">
    <property type="entry name" value="CbiE"/>
    <property type="match status" value="1"/>
</dbReference>
<dbReference type="InterPro" id="IPR014008">
    <property type="entry name" value="Cbl_synth_MTase_CbiT"/>
</dbReference>
<evidence type="ECO:0000256" key="2">
    <source>
        <dbReference type="ARBA" id="ARBA00022573"/>
    </source>
</evidence>
<dbReference type="InterPro" id="IPR000878">
    <property type="entry name" value="4pyrrol_Mease"/>
</dbReference>
<evidence type="ECO:0000259" key="6">
    <source>
        <dbReference type="Pfam" id="PF00590"/>
    </source>
</evidence>
<name>A0ABU7U0Q8_9PROT</name>
<dbReference type="Gene3D" id="3.40.50.150">
    <property type="entry name" value="Vaccinia Virus protein VP39"/>
    <property type="match status" value="1"/>
</dbReference>
<dbReference type="SUPFAM" id="SSF53790">
    <property type="entry name" value="Tetrapyrrole methylase"/>
    <property type="match status" value="1"/>
</dbReference>
<dbReference type="EMBL" id="JAWJZY010000001">
    <property type="protein sequence ID" value="MEE8657793.1"/>
    <property type="molecule type" value="Genomic_DNA"/>
</dbReference>
<dbReference type="SUPFAM" id="SSF53335">
    <property type="entry name" value="S-adenosyl-L-methionine-dependent methyltransferases"/>
    <property type="match status" value="1"/>
</dbReference>
<dbReference type="InterPro" id="IPR014777">
    <property type="entry name" value="4pyrrole_Mease_sub1"/>
</dbReference>
<organism evidence="7 8">
    <name type="scientific">Sorlinia euscelidii</name>
    <dbReference type="NCBI Taxonomy" id="3081148"/>
    <lineage>
        <taxon>Bacteria</taxon>
        <taxon>Pseudomonadati</taxon>
        <taxon>Pseudomonadota</taxon>
        <taxon>Alphaproteobacteria</taxon>
        <taxon>Acetobacterales</taxon>
        <taxon>Acetobacteraceae</taxon>
        <taxon>Sorlinia</taxon>
    </lineage>
</organism>
<dbReference type="NCBIfam" id="TIGR02469">
    <property type="entry name" value="CbiT"/>
    <property type="match status" value="1"/>
</dbReference>
<sequence>MAGLTPPARARLEKARQVYGAKRHLALIPHMPQTDYVAWTGDLRQVLVDIRARRQPGTVILASGDPFLFGIGTMMAEIYDKAEMDVFPAISSVALACSIMRWSTQETRVLSICGRDPLLIQPHLQDDARLLILSADRHSPAQICAQLREGGFGESDVTVMEHLGGEKERVQHFIAASGPPDDIAPLNLLAVHIHAQPGARIIPLCAGLEDGFYLTDGQLTKREIRAVTLSSLAPQQGACLWDIGAGSGSVAIEWMLRHPANSAIAFEKNNSRLDIIAENARRMGVPSLRILAACLPDNVPALPRPDAIFIGGALARRTCCNGRMTSCAPMGDWSAMPSRRKAKRLY</sequence>
<dbReference type="Pfam" id="PF00590">
    <property type="entry name" value="TP_methylase"/>
    <property type="match status" value="1"/>
</dbReference>
<keyword evidence="3" id="KW-0489">Methyltransferase</keyword>
<keyword evidence="5" id="KW-0949">S-adenosyl-L-methionine</keyword>
<proteinExistence type="predicted"/>
<dbReference type="Proteomes" id="UP001312908">
    <property type="component" value="Unassembled WGS sequence"/>
</dbReference>
<dbReference type="InterPro" id="IPR050714">
    <property type="entry name" value="Cobalamin_biosynth_MTase"/>
</dbReference>
<dbReference type="Gene3D" id="3.40.1010.10">
    <property type="entry name" value="Cobalt-precorrin-4 Transmethylase, Domain 1"/>
    <property type="match status" value="1"/>
</dbReference>
<evidence type="ECO:0000256" key="5">
    <source>
        <dbReference type="ARBA" id="ARBA00022691"/>
    </source>
</evidence>
<evidence type="ECO:0000256" key="1">
    <source>
        <dbReference type="ARBA" id="ARBA00004953"/>
    </source>
</evidence>